<name>A0A850PHT1_9PROT</name>
<dbReference type="Pfam" id="PF25342">
    <property type="entry name" value="GT_PLOD"/>
    <property type="match status" value="1"/>
</dbReference>
<feature type="domain" description="PLOD1-3-like GT" evidence="1">
    <location>
        <begin position="15"/>
        <end position="191"/>
    </location>
</feature>
<dbReference type="EMBL" id="JABXXR010000187">
    <property type="protein sequence ID" value="NVN41796.1"/>
    <property type="molecule type" value="Genomic_DNA"/>
</dbReference>
<keyword evidence="3" id="KW-1185">Reference proteome</keyword>
<dbReference type="CDD" id="cd22997">
    <property type="entry name" value="GT_LH"/>
    <property type="match status" value="1"/>
</dbReference>
<dbReference type="Proteomes" id="UP000585665">
    <property type="component" value="Unassembled WGS sequence"/>
</dbReference>
<evidence type="ECO:0000313" key="2">
    <source>
        <dbReference type="EMBL" id="NVN41796.1"/>
    </source>
</evidence>
<reference evidence="2 3" key="1">
    <citation type="submission" date="2020-06" db="EMBL/GenBank/DDBJ databases">
        <title>Description of novel acetic acid bacteria.</title>
        <authorList>
            <person name="Sombolestani A."/>
        </authorList>
    </citation>
    <scope>NUCLEOTIDE SEQUENCE [LARGE SCALE GENOMIC DNA]</scope>
    <source>
        <strain evidence="2 3">LMG 27010</strain>
    </source>
</reference>
<dbReference type="InterPro" id="IPR057589">
    <property type="entry name" value="GT_PLOD"/>
</dbReference>
<dbReference type="RefSeq" id="WP_176614663.1">
    <property type="nucleotide sequence ID" value="NZ_JABXXR010000187.1"/>
</dbReference>
<evidence type="ECO:0000259" key="1">
    <source>
        <dbReference type="Pfam" id="PF25342"/>
    </source>
</evidence>
<organism evidence="2 3">
    <name type="scientific">Ameyamaea chiangmaiensis</name>
    <dbReference type="NCBI Taxonomy" id="442969"/>
    <lineage>
        <taxon>Bacteria</taxon>
        <taxon>Pseudomonadati</taxon>
        <taxon>Pseudomonadota</taxon>
        <taxon>Alphaproteobacteria</taxon>
        <taxon>Acetobacterales</taxon>
        <taxon>Acetobacteraceae</taxon>
        <taxon>Ameyamaea</taxon>
    </lineage>
</organism>
<dbReference type="AlphaFoldDB" id="A0A850PHT1"/>
<sequence length="337" mass="36968">MEKTSFIDKALLASRFLQSGMTARNDIILFTDAYDVAILDHMDTIAAKFLSFGKKVVFGGEKVFWPLLENMPTVFDLDRAPIRDAMSDGEETGYRFINSGVYIGYAHAIEKLLSFCVTEHARTTARSDQAALQAAWMHLRNDDENFAAIDRMATIFANSSNDRAAFMTDGLSVSEPCTGQTPSVLHANGNKDIIDGIDLILTLRQHGAWHIRLRSLVTESGLRLALDNGRLVDEIPEKSVVILATTADNANVLLTADGSICTFNPDGWISTSARHVSGWEQVFLTDDQQPYVNLNGDAVGFEQFCKQATGPVHLAPLRLSDLRLSGDALAARLLSLS</sequence>
<gene>
    <name evidence="2" type="ORF">HUK82_14690</name>
</gene>
<protein>
    <recommendedName>
        <fullName evidence="1">PLOD1-3-like GT domain-containing protein</fullName>
    </recommendedName>
</protein>
<accession>A0A850PHT1</accession>
<proteinExistence type="predicted"/>
<evidence type="ECO:0000313" key="3">
    <source>
        <dbReference type="Proteomes" id="UP000585665"/>
    </source>
</evidence>
<comment type="caution">
    <text evidence="2">The sequence shown here is derived from an EMBL/GenBank/DDBJ whole genome shotgun (WGS) entry which is preliminary data.</text>
</comment>